<protein>
    <submittedName>
        <fullName evidence="1">Uncharacterized protein</fullName>
    </submittedName>
</protein>
<proteinExistence type="predicted"/>
<gene>
    <name evidence="1" type="ORF">GCM10009030_24610</name>
</gene>
<dbReference type="Pfam" id="PF21900">
    <property type="entry name" value="DUF6920"/>
    <property type="match status" value="1"/>
</dbReference>
<dbReference type="Proteomes" id="UP000605784">
    <property type="component" value="Unassembled WGS sequence"/>
</dbReference>
<keyword evidence="2" id="KW-1185">Reference proteome</keyword>
<name>A0A830GMT0_9EURY</name>
<reference evidence="1" key="2">
    <citation type="submission" date="2020-09" db="EMBL/GenBank/DDBJ databases">
        <authorList>
            <person name="Sun Q."/>
            <person name="Ohkuma M."/>
        </authorList>
    </citation>
    <scope>NUCLEOTIDE SEQUENCE</scope>
    <source>
        <strain evidence="1">JCM 17820</strain>
    </source>
</reference>
<evidence type="ECO:0000313" key="2">
    <source>
        <dbReference type="Proteomes" id="UP000605784"/>
    </source>
</evidence>
<accession>A0A830GMT0</accession>
<sequence length="314" mass="34460">MTHPGYVFGVGERTVVRETMSAHQTTTERGRWPTRRTVLFGLATAAVGTVLVGKRRVSARTARSIDALRAASSGGPTRAVTEADFADLPAPARRYFETVLEPGTPYVRTARLTQRGVFRLGDADSSWHPLEATQHYTVDPPGFVWDASIRLGSVLPVSVIDSYVDGTGSLAAHLLWTVPVADADPSPELDAGELQRYLAEAVWFPTALLPESGVEWTAIDDSTARATLTDGDVSVSLSFHFDDDNLVDRVVADERYRAVDDGFETARWTGYFEDYAERGGMLVPTRGEVAWTLPDGDLPYWRGEITAFEYETAK</sequence>
<dbReference type="AlphaFoldDB" id="A0A830GMT0"/>
<evidence type="ECO:0000313" key="1">
    <source>
        <dbReference type="EMBL" id="GGN96379.1"/>
    </source>
</evidence>
<comment type="caution">
    <text evidence="1">The sequence shown here is derived from an EMBL/GenBank/DDBJ whole genome shotgun (WGS) entry which is preliminary data.</text>
</comment>
<dbReference type="InterPro" id="IPR054213">
    <property type="entry name" value="DUF6920"/>
</dbReference>
<reference evidence="1" key="1">
    <citation type="journal article" date="2014" name="Int. J. Syst. Evol. Microbiol.">
        <title>Complete genome sequence of Corynebacterium casei LMG S-19264T (=DSM 44701T), isolated from a smear-ripened cheese.</title>
        <authorList>
            <consortium name="US DOE Joint Genome Institute (JGI-PGF)"/>
            <person name="Walter F."/>
            <person name="Albersmeier A."/>
            <person name="Kalinowski J."/>
            <person name="Ruckert C."/>
        </authorList>
    </citation>
    <scope>NUCLEOTIDE SEQUENCE</scope>
    <source>
        <strain evidence="1">JCM 17820</strain>
    </source>
</reference>
<organism evidence="1 2">
    <name type="scientific">Haloarcula pellucida</name>
    <dbReference type="NCBI Taxonomy" id="1427151"/>
    <lineage>
        <taxon>Archaea</taxon>
        <taxon>Methanobacteriati</taxon>
        <taxon>Methanobacteriota</taxon>
        <taxon>Stenosarchaea group</taxon>
        <taxon>Halobacteria</taxon>
        <taxon>Halobacteriales</taxon>
        <taxon>Haloarculaceae</taxon>
        <taxon>Haloarcula</taxon>
    </lineage>
</organism>
<dbReference type="EMBL" id="BMOU01000004">
    <property type="protein sequence ID" value="GGN96379.1"/>
    <property type="molecule type" value="Genomic_DNA"/>
</dbReference>